<sequence length="82" mass="8941">MSQQKQQPQELPNAPKCSPPQCPAPCLTTCSTSCGISCSARSCSSHSQRPELQNTAGRKKIHHPQPRCLRGGTTYPCKEEEC</sequence>
<dbReference type="Ensembl" id="ENSPEMT00000022275.2">
    <property type="protein sequence ID" value="ENSPEMP00000017951.1"/>
    <property type="gene ID" value="ENSPEMG00000016704.2"/>
</dbReference>
<dbReference type="GeneID" id="102910646"/>
<dbReference type="Proteomes" id="UP000694547">
    <property type="component" value="Chromosome 6"/>
</dbReference>
<proteinExistence type="predicted"/>
<feature type="compositionally biased region" description="Low complexity" evidence="1">
    <location>
        <begin position="37"/>
        <end position="47"/>
    </location>
</feature>
<dbReference type="GeneTree" id="ENSGT00940000167222"/>
<dbReference type="AlphaFoldDB" id="A0A6I9LBG7"/>
<evidence type="ECO:0000313" key="2">
    <source>
        <dbReference type="Ensembl" id="ENSPEMP00000017951.1"/>
    </source>
</evidence>
<keyword evidence="3" id="KW-1185">Reference proteome</keyword>
<dbReference type="Pfam" id="PF15858">
    <property type="entry name" value="LCE6A"/>
    <property type="match status" value="1"/>
</dbReference>
<dbReference type="OrthoDB" id="9628357at2759"/>
<gene>
    <name evidence="2" type="primary">Lce6a</name>
</gene>
<reference evidence="2 3" key="1">
    <citation type="submission" date="2018-10" db="EMBL/GenBank/DDBJ databases">
        <title>Improved assembly of the deer mouse Peromyscus maniculatus genome.</title>
        <authorList>
            <person name="Lassance J.-M."/>
            <person name="Hoekstra H.E."/>
        </authorList>
    </citation>
    <scope>NUCLEOTIDE SEQUENCE [LARGE SCALE GENOMIC DNA]</scope>
</reference>
<dbReference type="InterPro" id="IPR031716">
    <property type="entry name" value="LCE6A"/>
</dbReference>
<accession>A0A6I9LBG7</accession>
<reference evidence="2" key="2">
    <citation type="submission" date="2025-08" db="UniProtKB">
        <authorList>
            <consortium name="Ensembl"/>
        </authorList>
    </citation>
    <scope>IDENTIFICATION</scope>
</reference>
<reference evidence="2" key="3">
    <citation type="submission" date="2025-09" db="UniProtKB">
        <authorList>
            <consortium name="Ensembl"/>
        </authorList>
    </citation>
    <scope>IDENTIFICATION</scope>
</reference>
<evidence type="ECO:0000313" key="3">
    <source>
        <dbReference type="Proteomes" id="UP000694547"/>
    </source>
</evidence>
<dbReference type="CTD" id="448835"/>
<name>A0A6I9LBG7_PERMB</name>
<evidence type="ECO:0000256" key="1">
    <source>
        <dbReference type="SAM" id="MobiDB-lite"/>
    </source>
</evidence>
<organism evidence="2 3">
    <name type="scientific">Peromyscus maniculatus bairdii</name>
    <name type="common">Prairie deer mouse</name>
    <dbReference type="NCBI Taxonomy" id="230844"/>
    <lineage>
        <taxon>Eukaryota</taxon>
        <taxon>Metazoa</taxon>
        <taxon>Chordata</taxon>
        <taxon>Craniata</taxon>
        <taxon>Vertebrata</taxon>
        <taxon>Euteleostomi</taxon>
        <taxon>Mammalia</taxon>
        <taxon>Eutheria</taxon>
        <taxon>Euarchontoglires</taxon>
        <taxon>Glires</taxon>
        <taxon>Rodentia</taxon>
        <taxon>Myomorpha</taxon>
        <taxon>Muroidea</taxon>
        <taxon>Cricetidae</taxon>
        <taxon>Neotominae</taxon>
        <taxon>Peromyscus</taxon>
    </lineage>
</organism>
<dbReference type="RefSeq" id="XP_006976272.1">
    <property type="nucleotide sequence ID" value="XM_006976210.4"/>
</dbReference>
<protein>
    <submittedName>
        <fullName evidence="2">Late cornified envelope 6A</fullName>
    </submittedName>
</protein>
<feature type="region of interest" description="Disordered" evidence="1">
    <location>
        <begin position="37"/>
        <end position="82"/>
    </location>
</feature>